<feature type="domain" description="C2H2-type" evidence="9">
    <location>
        <begin position="208"/>
        <end position="235"/>
    </location>
</feature>
<dbReference type="GO" id="GO:0000981">
    <property type="term" value="F:DNA-binding transcription factor activity, RNA polymerase II-specific"/>
    <property type="evidence" value="ECO:0007669"/>
    <property type="project" value="TreeGrafter"/>
</dbReference>
<dbReference type="Gene3D" id="3.30.160.60">
    <property type="entry name" value="Classic Zinc Finger"/>
    <property type="match status" value="2"/>
</dbReference>
<evidence type="ECO:0000256" key="3">
    <source>
        <dbReference type="ARBA" id="ARBA00022737"/>
    </source>
</evidence>
<keyword evidence="4 8" id="KW-0863">Zinc-finger</keyword>
<evidence type="ECO:0000256" key="4">
    <source>
        <dbReference type="ARBA" id="ARBA00022771"/>
    </source>
</evidence>
<dbReference type="PROSITE" id="PS50157">
    <property type="entry name" value="ZINC_FINGER_C2H2_2"/>
    <property type="match status" value="3"/>
</dbReference>
<sequence>MEGETKCGALETVNGTYETEPDLYESNLIEPLFEPGQTLAVKEETDEDSLTVNGETGENWFCYATDLLSASSSSADFSGNNVLYHISPSSDEEKVCEILHATDKNLKDEHENSIVEELNQCVKCGKQFASKNLLRKHLYTHRRGKRNITCEECGRIFSRADGLYTHKQVVHENHRFMCMYGGCDHPGFRSRKSLIEHIRLIHTKVRPYECETCGKAFINRDQLEIHRVKHTSESRFHCTCGVKFRHKSSLIRHRRLCLS</sequence>
<evidence type="ECO:0000256" key="7">
    <source>
        <dbReference type="ARBA" id="ARBA00023242"/>
    </source>
</evidence>
<dbReference type="Proteomes" id="UP001196413">
    <property type="component" value="Unassembled WGS sequence"/>
</dbReference>
<dbReference type="InterPro" id="IPR050329">
    <property type="entry name" value="GLI_C2H2-zinc-finger"/>
</dbReference>
<keyword evidence="11" id="KW-1185">Reference proteome</keyword>
<dbReference type="SUPFAM" id="SSF57667">
    <property type="entry name" value="beta-beta-alpha zinc fingers"/>
    <property type="match status" value="3"/>
</dbReference>
<dbReference type="SMART" id="SM00355">
    <property type="entry name" value="ZnF_C2H2"/>
    <property type="match status" value="4"/>
</dbReference>
<evidence type="ECO:0000259" key="9">
    <source>
        <dbReference type="PROSITE" id="PS50157"/>
    </source>
</evidence>
<dbReference type="GO" id="GO:0045944">
    <property type="term" value="P:positive regulation of transcription by RNA polymerase II"/>
    <property type="evidence" value="ECO:0007669"/>
    <property type="project" value="UniProtKB-ARBA"/>
</dbReference>
<keyword evidence="7" id="KW-0539">Nucleus</keyword>
<dbReference type="Pfam" id="PF00096">
    <property type="entry name" value="zf-C2H2"/>
    <property type="match status" value="3"/>
</dbReference>
<dbReference type="GO" id="GO:0005634">
    <property type="term" value="C:nucleus"/>
    <property type="evidence" value="ECO:0007669"/>
    <property type="project" value="UniProtKB-SubCell"/>
</dbReference>
<accession>A0AAD5WEU2</accession>
<evidence type="ECO:0000256" key="2">
    <source>
        <dbReference type="ARBA" id="ARBA00022723"/>
    </source>
</evidence>
<name>A0AAD5WEU2_PARTN</name>
<keyword evidence="2" id="KW-0479">Metal-binding</keyword>
<dbReference type="InterPro" id="IPR036236">
    <property type="entry name" value="Znf_C2H2_sf"/>
</dbReference>
<dbReference type="PANTHER" id="PTHR19818">
    <property type="entry name" value="ZINC FINGER PROTEIN ZIC AND GLI"/>
    <property type="match status" value="1"/>
</dbReference>
<evidence type="ECO:0000313" key="10">
    <source>
        <dbReference type="EMBL" id="KAJ1367328.1"/>
    </source>
</evidence>
<evidence type="ECO:0000256" key="8">
    <source>
        <dbReference type="PROSITE-ProRule" id="PRU00042"/>
    </source>
</evidence>
<feature type="domain" description="C2H2-type" evidence="9">
    <location>
        <begin position="119"/>
        <end position="146"/>
    </location>
</feature>
<dbReference type="PROSITE" id="PS00028">
    <property type="entry name" value="ZINC_FINGER_C2H2_1"/>
    <property type="match status" value="3"/>
</dbReference>
<evidence type="ECO:0000313" key="11">
    <source>
        <dbReference type="Proteomes" id="UP001196413"/>
    </source>
</evidence>
<evidence type="ECO:0000256" key="5">
    <source>
        <dbReference type="ARBA" id="ARBA00022833"/>
    </source>
</evidence>
<dbReference type="FunFam" id="3.30.160.60:FF:000204">
    <property type="entry name" value="Zinc finger protein 331"/>
    <property type="match status" value="1"/>
</dbReference>
<feature type="domain" description="C2H2-type" evidence="9">
    <location>
        <begin position="148"/>
        <end position="176"/>
    </location>
</feature>
<dbReference type="PANTHER" id="PTHR19818:SF139">
    <property type="entry name" value="PAIR-RULE PROTEIN ODD-PAIRED"/>
    <property type="match status" value="1"/>
</dbReference>
<keyword evidence="5" id="KW-0862">Zinc</keyword>
<evidence type="ECO:0000256" key="6">
    <source>
        <dbReference type="ARBA" id="ARBA00023125"/>
    </source>
</evidence>
<dbReference type="InterPro" id="IPR013087">
    <property type="entry name" value="Znf_C2H2_type"/>
</dbReference>
<gene>
    <name evidence="10" type="ORF">KIN20_028221</name>
</gene>
<dbReference type="AlphaFoldDB" id="A0AAD5WEU2"/>
<comment type="caution">
    <text evidence="10">The sequence shown here is derived from an EMBL/GenBank/DDBJ whole genome shotgun (WGS) entry which is preliminary data.</text>
</comment>
<evidence type="ECO:0000256" key="1">
    <source>
        <dbReference type="ARBA" id="ARBA00004123"/>
    </source>
</evidence>
<reference evidence="10" key="1">
    <citation type="submission" date="2021-06" db="EMBL/GenBank/DDBJ databases">
        <title>Parelaphostrongylus tenuis whole genome reference sequence.</title>
        <authorList>
            <person name="Garwood T.J."/>
            <person name="Larsen P.A."/>
            <person name="Fountain-Jones N.M."/>
            <person name="Garbe J.R."/>
            <person name="Macchietto M.G."/>
            <person name="Kania S.A."/>
            <person name="Gerhold R.W."/>
            <person name="Richards J.E."/>
            <person name="Wolf T.M."/>
        </authorList>
    </citation>
    <scope>NUCLEOTIDE SEQUENCE</scope>
    <source>
        <strain evidence="10">MNPRO001-30</strain>
        <tissue evidence="10">Meninges</tissue>
    </source>
</reference>
<keyword evidence="6" id="KW-0238">DNA-binding</keyword>
<dbReference type="EMBL" id="JAHQIW010005851">
    <property type="protein sequence ID" value="KAJ1367328.1"/>
    <property type="molecule type" value="Genomic_DNA"/>
</dbReference>
<dbReference type="GO" id="GO:0000978">
    <property type="term" value="F:RNA polymerase II cis-regulatory region sequence-specific DNA binding"/>
    <property type="evidence" value="ECO:0007669"/>
    <property type="project" value="TreeGrafter"/>
</dbReference>
<organism evidence="10 11">
    <name type="scientific">Parelaphostrongylus tenuis</name>
    <name type="common">Meningeal worm</name>
    <dbReference type="NCBI Taxonomy" id="148309"/>
    <lineage>
        <taxon>Eukaryota</taxon>
        <taxon>Metazoa</taxon>
        <taxon>Ecdysozoa</taxon>
        <taxon>Nematoda</taxon>
        <taxon>Chromadorea</taxon>
        <taxon>Rhabditida</taxon>
        <taxon>Rhabditina</taxon>
        <taxon>Rhabditomorpha</taxon>
        <taxon>Strongyloidea</taxon>
        <taxon>Metastrongylidae</taxon>
        <taxon>Parelaphostrongylus</taxon>
    </lineage>
</organism>
<protein>
    <recommendedName>
        <fullName evidence="9">C2H2-type domain-containing protein</fullName>
    </recommendedName>
</protein>
<proteinExistence type="predicted"/>
<dbReference type="GO" id="GO:0008270">
    <property type="term" value="F:zinc ion binding"/>
    <property type="evidence" value="ECO:0007669"/>
    <property type="project" value="UniProtKB-KW"/>
</dbReference>
<keyword evidence="3" id="KW-0677">Repeat</keyword>
<comment type="subcellular location">
    <subcellularLocation>
        <location evidence="1">Nucleus</location>
    </subcellularLocation>
</comment>